<dbReference type="InterPro" id="IPR052750">
    <property type="entry name" value="GH18_Chitinase"/>
</dbReference>
<dbReference type="AlphaFoldDB" id="A0A3E0GWU2"/>
<keyword evidence="1" id="KW-0732">Signal</keyword>
<dbReference type="GO" id="GO:0005975">
    <property type="term" value="P:carbohydrate metabolic process"/>
    <property type="evidence" value="ECO:0007669"/>
    <property type="project" value="InterPro"/>
</dbReference>
<gene>
    <name evidence="3" type="ORF">BCF44_1248</name>
</gene>
<protein>
    <submittedName>
        <fullName evidence="3">Chitinase</fullName>
    </submittedName>
</protein>
<dbReference type="SUPFAM" id="SSF51445">
    <property type="entry name" value="(Trans)glycosidases"/>
    <property type="match status" value="1"/>
</dbReference>
<evidence type="ECO:0000313" key="4">
    <source>
        <dbReference type="Proteomes" id="UP000256269"/>
    </source>
</evidence>
<dbReference type="Gene3D" id="3.20.20.80">
    <property type="entry name" value="Glycosidases"/>
    <property type="match status" value="1"/>
</dbReference>
<dbReference type="PROSITE" id="PS51910">
    <property type="entry name" value="GH18_2"/>
    <property type="match status" value="1"/>
</dbReference>
<name>A0A3E0GWU2_9PSEU</name>
<keyword evidence="4" id="KW-1185">Reference proteome</keyword>
<evidence type="ECO:0000313" key="3">
    <source>
        <dbReference type="EMBL" id="REH29581.1"/>
    </source>
</evidence>
<dbReference type="Proteomes" id="UP000256269">
    <property type="component" value="Unassembled WGS sequence"/>
</dbReference>
<feature type="domain" description="GH18" evidence="2">
    <location>
        <begin position="36"/>
        <end position="311"/>
    </location>
</feature>
<dbReference type="RefSeq" id="WP_116181134.1">
    <property type="nucleotide sequence ID" value="NZ_CP144375.1"/>
</dbReference>
<feature type="signal peptide" evidence="1">
    <location>
        <begin position="1"/>
        <end position="29"/>
    </location>
</feature>
<dbReference type="PANTHER" id="PTHR42976:SF1">
    <property type="entry name" value="GH18 DOMAIN-CONTAINING PROTEIN-RELATED"/>
    <property type="match status" value="1"/>
</dbReference>
<dbReference type="InterPro" id="IPR001223">
    <property type="entry name" value="Glyco_hydro18_cat"/>
</dbReference>
<sequence>MPCTRTTSLRAGALAVGVALFGLAPAAHAAPHALPAHFAAPYLELSDSTAGLMAEDMQATGTNHFTLAFLIPQNGCTAQWEAGGAPVGSYAQQIRDLQSAGGEVIISFGGAEGGELAQTCTSVPDLTAAYANVVDTYGVTRLDFDIEGDTLNDTAANQRRNQALAALQQQNPAVQVDYTVGVSPGVGLRDGEMAVLQDAQSQGVSVSTVDVMAMDFGDGESPLNDGISAAQATSNQLAALYGVSQSEAYGRIGITPIAGQNDDNEYFSQDDASTLENFAASNGLQLLAFWEVASYDKATGYAYSRIFNQLH</sequence>
<feature type="chain" id="PRO_5017668421" evidence="1">
    <location>
        <begin position="30"/>
        <end position="311"/>
    </location>
</feature>
<dbReference type="EMBL" id="QUNO01000024">
    <property type="protein sequence ID" value="REH29581.1"/>
    <property type="molecule type" value="Genomic_DNA"/>
</dbReference>
<evidence type="ECO:0000259" key="2">
    <source>
        <dbReference type="PROSITE" id="PS51910"/>
    </source>
</evidence>
<organism evidence="3 4">
    <name type="scientific">Kutzneria buriramensis</name>
    <dbReference type="NCBI Taxonomy" id="1045776"/>
    <lineage>
        <taxon>Bacteria</taxon>
        <taxon>Bacillati</taxon>
        <taxon>Actinomycetota</taxon>
        <taxon>Actinomycetes</taxon>
        <taxon>Pseudonocardiales</taxon>
        <taxon>Pseudonocardiaceae</taxon>
        <taxon>Kutzneria</taxon>
    </lineage>
</organism>
<reference evidence="3 4" key="1">
    <citation type="submission" date="2018-08" db="EMBL/GenBank/DDBJ databases">
        <title>Genomic Encyclopedia of Archaeal and Bacterial Type Strains, Phase II (KMG-II): from individual species to whole genera.</title>
        <authorList>
            <person name="Goeker M."/>
        </authorList>
    </citation>
    <scope>NUCLEOTIDE SEQUENCE [LARGE SCALE GENOMIC DNA]</scope>
    <source>
        <strain evidence="3 4">DSM 45791</strain>
    </source>
</reference>
<accession>A0A3E0GWU2</accession>
<evidence type="ECO:0000256" key="1">
    <source>
        <dbReference type="SAM" id="SignalP"/>
    </source>
</evidence>
<proteinExistence type="predicted"/>
<comment type="caution">
    <text evidence="3">The sequence shown here is derived from an EMBL/GenBank/DDBJ whole genome shotgun (WGS) entry which is preliminary data.</text>
</comment>
<dbReference type="OrthoDB" id="9802600at2"/>
<dbReference type="PANTHER" id="PTHR42976">
    <property type="entry name" value="BIFUNCTIONAL CHITINASE/LYSOZYME-RELATED"/>
    <property type="match status" value="1"/>
</dbReference>
<dbReference type="InterPro" id="IPR017853">
    <property type="entry name" value="GH"/>
</dbReference>